<evidence type="ECO:0000313" key="2">
    <source>
        <dbReference type="Proteomes" id="UP000660668"/>
    </source>
</evidence>
<name>A0A930VPB3_9ACTN</name>
<organism evidence="1 2">
    <name type="scientific">Nocardioides agariphilus</name>
    <dbReference type="NCBI Taxonomy" id="433664"/>
    <lineage>
        <taxon>Bacteria</taxon>
        <taxon>Bacillati</taxon>
        <taxon>Actinomycetota</taxon>
        <taxon>Actinomycetes</taxon>
        <taxon>Propionibacteriales</taxon>
        <taxon>Nocardioidaceae</taxon>
        <taxon>Nocardioides</taxon>
    </lineage>
</organism>
<dbReference type="AlphaFoldDB" id="A0A930VPB3"/>
<evidence type="ECO:0000313" key="1">
    <source>
        <dbReference type="EMBL" id="MBF4768336.1"/>
    </source>
</evidence>
<protein>
    <recommendedName>
        <fullName evidence="3">Toprim domain-containing protein</fullName>
    </recommendedName>
</protein>
<reference evidence="1" key="1">
    <citation type="submission" date="2020-11" db="EMBL/GenBank/DDBJ databases">
        <title>Nocardioides cynanchi sp. nov., isolated from soil of rhizosphere of Cynanchum wilfordii.</title>
        <authorList>
            <person name="Lee J.-S."/>
            <person name="Suh M.K."/>
            <person name="Kim J.-S."/>
        </authorList>
    </citation>
    <scope>NUCLEOTIDE SEQUENCE</scope>
    <source>
        <strain evidence="1">KCTC 19276</strain>
    </source>
</reference>
<dbReference type="SUPFAM" id="SSF56731">
    <property type="entry name" value="DNA primase core"/>
    <property type="match status" value="1"/>
</dbReference>
<dbReference type="Gene3D" id="3.40.1360.10">
    <property type="match status" value="1"/>
</dbReference>
<sequence>MTAWMTWWYHDADGRRVFQHYRKTRTPTSDDPRCKEYGYRLPVVEVIGGQRVLVDWDYRKPLTADRLVFRLPMVLAHRDQCLVLTEGERCAVAALKLGVLATTHHGGAGKFTQAMAESLARHRGRIVLVADNDPAGAYDVVRRFDLLRAVGLPAKRLRVREVTPTHPGADLRDHLEAGYRLSDLRAADVDELREVAATVTGSLDEGSWPDGLTPEERRQIATWRPVGHSWPARGRTPARNAGVLR</sequence>
<dbReference type="Proteomes" id="UP000660668">
    <property type="component" value="Unassembled WGS sequence"/>
</dbReference>
<dbReference type="InterPro" id="IPR034154">
    <property type="entry name" value="TOPRIM_DnaG/twinkle"/>
</dbReference>
<dbReference type="CDD" id="cd01029">
    <property type="entry name" value="TOPRIM_primases"/>
    <property type="match status" value="1"/>
</dbReference>
<accession>A0A930VPB3</accession>
<evidence type="ECO:0008006" key="3">
    <source>
        <dbReference type="Google" id="ProtNLM"/>
    </source>
</evidence>
<proteinExistence type="predicted"/>
<comment type="caution">
    <text evidence="1">The sequence shown here is derived from an EMBL/GenBank/DDBJ whole genome shotgun (WGS) entry which is preliminary data.</text>
</comment>
<gene>
    <name evidence="1" type="ORF">ISU10_11215</name>
</gene>
<keyword evidence="2" id="KW-1185">Reference proteome</keyword>
<dbReference type="RefSeq" id="WP_194696491.1">
    <property type="nucleotide sequence ID" value="NZ_JADKPO010000013.1"/>
</dbReference>
<dbReference type="EMBL" id="JADKPO010000013">
    <property type="protein sequence ID" value="MBF4768336.1"/>
    <property type="molecule type" value="Genomic_DNA"/>
</dbReference>